<dbReference type="SUPFAM" id="SSF50978">
    <property type="entry name" value="WD40 repeat-like"/>
    <property type="match status" value="1"/>
</dbReference>
<feature type="domain" description="Enhancer of mRNA-decapping protein 4 C-terminal" evidence="11">
    <location>
        <begin position="789"/>
        <end position="899"/>
    </location>
</feature>
<keyword evidence="3" id="KW-0963">Cytoplasm</keyword>
<feature type="region of interest" description="Disordered" evidence="9">
    <location>
        <begin position="31"/>
        <end position="52"/>
    </location>
</feature>
<evidence type="ECO:0000256" key="5">
    <source>
        <dbReference type="ARBA" id="ARBA00022737"/>
    </source>
</evidence>
<proteinExistence type="inferred from homology"/>
<dbReference type="InterPro" id="IPR015943">
    <property type="entry name" value="WD40/YVTN_repeat-like_dom_sf"/>
</dbReference>
<evidence type="ECO:0000259" key="11">
    <source>
        <dbReference type="Pfam" id="PF21289"/>
    </source>
</evidence>
<gene>
    <name evidence="12" type="ORF">TeGR_g11127</name>
</gene>
<feature type="domain" description="Enhancer of mRNA-decapping protein 4 WD40 repeat region" evidence="10">
    <location>
        <begin position="163"/>
        <end position="461"/>
    </location>
</feature>
<comment type="subcellular location">
    <subcellularLocation>
        <location evidence="1">Cytoplasm</location>
        <location evidence="1">P-body</location>
    </subcellularLocation>
</comment>
<comment type="caution">
    <text evidence="12">The sequence shown here is derived from an EMBL/GenBank/DDBJ whole genome shotgun (WGS) entry which is preliminary data.</text>
</comment>
<dbReference type="PANTHER" id="PTHR15598">
    <property type="entry name" value="ENHANCER OF MRNA-DECAPPING PROTEIN 4"/>
    <property type="match status" value="1"/>
</dbReference>
<dbReference type="PROSITE" id="PS50082">
    <property type="entry name" value="WD_REPEATS_2"/>
    <property type="match status" value="1"/>
</dbReference>
<dbReference type="EMBL" id="BRYB01000245">
    <property type="protein sequence ID" value="GMI26095.1"/>
    <property type="molecule type" value="Genomic_DNA"/>
</dbReference>
<keyword evidence="4 7" id="KW-0853">WD repeat</keyword>
<keyword evidence="6 8" id="KW-0175">Coiled coil</keyword>
<keyword evidence="13" id="KW-1185">Reference proteome</keyword>
<organism evidence="12 13">
    <name type="scientific">Tetraparma gracilis</name>
    <dbReference type="NCBI Taxonomy" id="2962635"/>
    <lineage>
        <taxon>Eukaryota</taxon>
        <taxon>Sar</taxon>
        <taxon>Stramenopiles</taxon>
        <taxon>Ochrophyta</taxon>
        <taxon>Bolidophyceae</taxon>
        <taxon>Parmales</taxon>
        <taxon>Triparmaceae</taxon>
        <taxon>Tetraparma</taxon>
    </lineage>
</organism>
<feature type="coiled-coil region" evidence="8">
    <location>
        <begin position="705"/>
        <end position="732"/>
    </location>
</feature>
<evidence type="ECO:0000256" key="9">
    <source>
        <dbReference type="SAM" id="MobiDB-lite"/>
    </source>
</evidence>
<evidence type="ECO:0000256" key="8">
    <source>
        <dbReference type="SAM" id="Coils"/>
    </source>
</evidence>
<evidence type="ECO:0000256" key="7">
    <source>
        <dbReference type="PROSITE-ProRule" id="PRU00221"/>
    </source>
</evidence>
<comment type="similarity">
    <text evidence="2">Belongs to the WD repeat EDC4 family.</text>
</comment>
<name>A0ABQ6MHD5_9STRA</name>
<dbReference type="InterPro" id="IPR045152">
    <property type="entry name" value="EDC4-like"/>
</dbReference>
<feature type="repeat" description="WD" evidence="7">
    <location>
        <begin position="210"/>
        <end position="244"/>
    </location>
</feature>
<feature type="compositionally biased region" description="Pro residues" evidence="9">
    <location>
        <begin position="556"/>
        <end position="569"/>
    </location>
</feature>
<accession>A0ABQ6MHD5</accession>
<evidence type="ECO:0000256" key="6">
    <source>
        <dbReference type="ARBA" id="ARBA00023054"/>
    </source>
</evidence>
<protein>
    <recommendedName>
        <fullName evidence="14">Enhancer of mRNA-decapping protein 4 WD40 repeat region domain-containing protein</fullName>
    </recommendedName>
</protein>
<dbReference type="SMART" id="SM00320">
    <property type="entry name" value="WD40"/>
    <property type="match status" value="2"/>
</dbReference>
<reference evidence="12 13" key="1">
    <citation type="journal article" date="2023" name="Commun. Biol.">
        <title>Genome analysis of Parmales, the sister group of diatoms, reveals the evolutionary specialization of diatoms from phago-mixotrophs to photoautotrophs.</title>
        <authorList>
            <person name="Ban H."/>
            <person name="Sato S."/>
            <person name="Yoshikawa S."/>
            <person name="Yamada K."/>
            <person name="Nakamura Y."/>
            <person name="Ichinomiya M."/>
            <person name="Sato N."/>
            <person name="Blanc-Mathieu R."/>
            <person name="Endo H."/>
            <person name="Kuwata A."/>
            <person name="Ogata H."/>
        </authorList>
    </citation>
    <scope>NUCLEOTIDE SEQUENCE [LARGE SCALE GENOMIC DNA]</scope>
</reference>
<dbReference type="Gene3D" id="1.10.220.100">
    <property type="entry name" value="conserved c-terminal region of ge- 1"/>
    <property type="match status" value="1"/>
</dbReference>
<keyword evidence="5" id="KW-0677">Repeat</keyword>
<evidence type="ECO:0000256" key="2">
    <source>
        <dbReference type="ARBA" id="ARBA00009639"/>
    </source>
</evidence>
<dbReference type="InterPro" id="IPR044938">
    <property type="entry name" value="EDC4_C_sf"/>
</dbReference>
<dbReference type="InterPro" id="IPR036322">
    <property type="entry name" value="WD40_repeat_dom_sf"/>
</dbReference>
<dbReference type="PANTHER" id="PTHR15598:SF5">
    <property type="entry name" value="ENHANCER OF MRNA-DECAPPING PROTEIN 4"/>
    <property type="match status" value="1"/>
</dbReference>
<evidence type="ECO:0000256" key="3">
    <source>
        <dbReference type="ARBA" id="ARBA00022490"/>
    </source>
</evidence>
<dbReference type="PROSITE" id="PS50294">
    <property type="entry name" value="WD_REPEATS_REGION"/>
    <property type="match status" value="1"/>
</dbReference>
<dbReference type="InterPro" id="IPR001680">
    <property type="entry name" value="WD40_rpt"/>
</dbReference>
<dbReference type="Gene3D" id="2.130.10.10">
    <property type="entry name" value="YVTN repeat-like/Quinoprotein amine dehydrogenase"/>
    <property type="match status" value="1"/>
</dbReference>
<evidence type="ECO:0000259" key="10">
    <source>
        <dbReference type="Pfam" id="PF16529"/>
    </source>
</evidence>
<dbReference type="Proteomes" id="UP001165060">
    <property type="component" value="Unassembled WGS sequence"/>
</dbReference>
<dbReference type="InterPro" id="IPR032401">
    <property type="entry name" value="EDC4_WD40"/>
</dbReference>
<evidence type="ECO:0008006" key="14">
    <source>
        <dbReference type="Google" id="ProtNLM"/>
    </source>
</evidence>
<dbReference type="Pfam" id="PF16529">
    <property type="entry name" value="Ge1_WD40"/>
    <property type="match status" value="1"/>
</dbReference>
<evidence type="ECO:0000313" key="12">
    <source>
        <dbReference type="EMBL" id="GMI26095.1"/>
    </source>
</evidence>
<sequence>MPPPSPVADGPISYTSCLGVSGFFTASLHHAPSSTTKSTSPPPTCYGLSRSLPAPAPLQQEAAAALAASTAALPPAMFLSSPPPTVTRATAATYCLGYARHLHFGPPGAGVTLGKGCRGVELVEAKPGAPMDPSPASRFLLAPGPCPSFPLSGGAGSSEQPPVVPITHYKTEYSPFSRSLISVNDRLICYAIKGGMIRVIEQHAALRTLLRGHSQPVRDLSFTSRNSDVLGSVGGDGAVIVWRVYDRELGEVDPETNSSKEIAYERLLQIKVDADRLIWHPSDPNRFLLVVGCQAVLVTTTQLSTVQSPEGHVLCEPSSPSDLGPTATADSPITAAAFAPDGESLVLGHGQGQLSVFSLSASGGSLPPVSSAALPGLAPSPVDSVQFLTSKPGSPVLVGADGNATLALYSDPLSSPAPTLLHQLRFTSEGPPPSLKVGCDETGEFVTVADTASPSLFVAHISGQCKFDTVRPFSLMHPVLSWTQENSAVGSDDHHDAAAVDEDFEINLYAVQTKAIQLMKIRPGACFSKEWLNGEEDSDGPGPEPEFTKAARSAPSPTPPAPSPSPAAPPLSDAASASIGKMEARLSSVDKAVAKMSGVVQTLPNALKQQDASLKASLKANLEAEMKMVGKAMTKKIQEESRENRKVGAADLTDAFRKSFEATLVPALEAGVREMLAQVGGALSAGMAQVAGEARRDKEEGERGRANADDQMRLLREQNELLRKQLTGLTAAISGLTGKVAQLEAAVKAAPAASPAASPAAAPAAPVVDEEAARKAALVKKVKDQVDGFVRAGQTEQAFMTALGASNVELTRHACLAYDVASIFHSDAGCIVSQTVLVCLMQQLGSSLGAEGKTDFDLELDWLQEIAVVIDSSDPQIGSHVKGVQQQLVGQTQKAIERTQGKDKRKLTGLLAMVRGIVV</sequence>
<evidence type="ECO:0000256" key="4">
    <source>
        <dbReference type="ARBA" id="ARBA00022574"/>
    </source>
</evidence>
<dbReference type="InterPro" id="IPR049404">
    <property type="entry name" value="EDC4_C"/>
</dbReference>
<evidence type="ECO:0000313" key="13">
    <source>
        <dbReference type="Proteomes" id="UP001165060"/>
    </source>
</evidence>
<evidence type="ECO:0000256" key="1">
    <source>
        <dbReference type="ARBA" id="ARBA00004201"/>
    </source>
</evidence>
<dbReference type="Pfam" id="PF21289">
    <property type="entry name" value="EDC4_C"/>
    <property type="match status" value="1"/>
</dbReference>
<feature type="region of interest" description="Disordered" evidence="9">
    <location>
        <begin position="532"/>
        <end position="578"/>
    </location>
</feature>